<comment type="caution">
    <text evidence="5">The sequence shown here is derived from an EMBL/GenBank/DDBJ whole genome shotgun (WGS) entry which is preliminary data.</text>
</comment>
<sequence>MEETRIKELQRLAIAVRRDALRVQQTVGSGHLGGAFSAVELLIYLYFQRMRLDPARPDWPERDSFILSKGHAAIGYYSVLARRGFFPHAELDSYRQLGSRLQGHTQLDAAPGIEASTGSLGQGYSFGLGIALGNRKQGRQNTVYVMVGDGELDEGQVWEAVRLQSRLKLAGLVLIVDDNQLQLDDYTRNVNGAADLAAVFRAFGFHPVPTDGHDFAAIERAFAALRPDRPNVIIARTVKGKGISFMEDRIEWHAQKVNEAEYRQALEELRQQEVALA</sequence>
<comment type="similarity">
    <text evidence="2">Belongs to the transketolase family.</text>
</comment>
<protein>
    <submittedName>
        <fullName evidence="5">Transketolase</fullName>
    </submittedName>
</protein>
<dbReference type="PANTHER" id="PTHR47514">
    <property type="entry name" value="TRANSKETOLASE N-TERMINAL SECTION-RELATED"/>
    <property type="match status" value="1"/>
</dbReference>
<evidence type="ECO:0000259" key="4">
    <source>
        <dbReference type="Pfam" id="PF00456"/>
    </source>
</evidence>
<dbReference type="OrthoDB" id="8732661at2"/>
<dbReference type="InterPro" id="IPR005474">
    <property type="entry name" value="Transketolase_N"/>
</dbReference>
<accession>A0A4V2QGR5</accession>
<reference evidence="5 6" key="1">
    <citation type="submission" date="2019-03" db="EMBL/GenBank/DDBJ databases">
        <title>Genomic Encyclopedia of Type Strains, Phase IV (KMG-IV): sequencing the most valuable type-strain genomes for metagenomic binning, comparative biology and taxonomic classification.</title>
        <authorList>
            <person name="Goeker M."/>
        </authorList>
    </citation>
    <scope>NUCLEOTIDE SEQUENCE [LARGE SCALE GENOMIC DNA]</scope>
    <source>
        <strain evidence="5 6">LX-B</strain>
    </source>
</reference>
<evidence type="ECO:0000313" key="6">
    <source>
        <dbReference type="Proteomes" id="UP000295008"/>
    </source>
</evidence>
<dbReference type="InterPro" id="IPR029061">
    <property type="entry name" value="THDP-binding"/>
</dbReference>
<evidence type="ECO:0000313" key="5">
    <source>
        <dbReference type="EMBL" id="TCL76897.1"/>
    </source>
</evidence>
<proteinExistence type="inferred from homology"/>
<name>A0A4V2QGR5_HYDET</name>
<dbReference type="SUPFAM" id="SSF52518">
    <property type="entry name" value="Thiamin diphosphate-binding fold (THDP-binding)"/>
    <property type="match status" value="1"/>
</dbReference>
<dbReference type="RefSeq" id="WP_132012292.1">
    <property type="nucleotide sequence ID" value="NZ_SLUN01000001.1"/>
</dbReference>
<dbReference type="CDD" id="cd02012">
    <property type="entry name" value="TPP_TK"/>
    <property type="match status" value="1"/>
</dbReference>
<comment type="cofactor">
    <cofactor evidence="1">
        <name>thiamine diphosphate</name>
        <dbReference type="ChEBI" id="CHEBI:58937"/>
    </cofactor>
</comment>
<feature type="domain" description="Transketolase N-terminal" evidence="4">
    <location>
        <begin position="13"/>
        <end position="266"/>
    </location>
</feature>
<dbReference type="PANTHER" id="PTHR47514:SF1">
    <property type="entry name" value="TRANSKETOLASE N-TERMINAL SECTION-RELATED"/>
    <property type="match status" value="1"/>
</dbReference>
<gene>
    <name evidence="5" type="ORF">EDC14_1001182</name>
</gene>
<evidence type="ECO:0000256" key="2">
    <source>
        <dbReference type="ARBA" id="ARBA00007131"/>
    </source>
</evidence>
<dbReference type="Proteomes" id="UP000295008">
    <property type="component" value="Unassembled WGS sequence"/>
</dbReference>
<evidence type="ECO:0000256" key="1">
    <source>
        <dbReference type="ARBA" id="ARBA00001964"/>
    </source>
</evidence>
<dbReference type="EMBL" id="SLUN01000001">
    <property type="protein sequence ID" value="TCL76897.1"/>
    <property type="molecule type" value="Genomic_DNA"/>
</dbReference>
<dbReference type="AlphaFoldDB" id="A0A4V2QGR5"/>
<organism evidence="5 6">
    <name type="scientific">Hydrogenispora ethanolica</name>
    <dbReference type="NCBI Taxonomy" id="1082276"/>
    <lineage>
        <taxon>Bacteria</taxon>
        <taxon>Bacillati</taxon>
        <taxon>Bacillota</taxon>
        <taxon>Hydrogenispora</taxon>
    </lineage>
</organism>
<evidence type="ECO:0000256" key="3">
    <source>
        <dbReference type="ARBA" id="ARBA00023052"/>
    </source>
</evidence>
<keyword evidence="3" id="KW-0786">Thiamine pyrophosphate</keyword>
<dbReference type="Pfam" id="PF00456">
    <property type="entry name" value="Transketolase_N"/>
    <property type="match status" value="1"/>
</dbReference>
<dbReference type="Gene3D" id="3.40.50.970">
    <property type="match status" value="1"/>
</dbReference>
<keyword evidence="6" id="KW-1185">Reference proteome</keyword>